<evidence type="ECO:0000313" key="3">
    <source>
        <dbReference type="Proteomes" id="UP001500621"/>
    </source>
</evidence>
<evidence type="ECO:0008006" key="4">
    <source>
        <dbReference type="Google" id="ProtNLM"/>
    </source>
</evidence>
<feature type="transmembrane region" description="Helical" evidence="1">
    <location>
        <begin position="215"/>
        <end position="234"/>
    </location>
</feature>
<sequence>MDAAQEWFTQWLEELNWVAFLSIPVFTGVIGWLINWSGLWMLFSPVRFHGVTVPGFREISALLPRKIQEVPGVLQGGIGWQGIVPARAAKMGSIAVDKAISKLGTPAEFYQQLEPDQIAEHIVRVFRPEVPQLVDEVMTREHPRLWRDLPRPVKEAIYERVAAQLPGVVGTVTDEIGIHIDQLLDPKIMVIDHFRKNPELVVRIFRDFGQRELDLMVRFGFVFGFLLGIPLAIADSILHLWWVLPVMGVAIGWITNALGMWLIFEPPEPKRLFGVIPVHGLFLRRQDEAAEVYARIIAEDVITLERIGDFILDGPRGDRTRQMLATALRPAIDRAAGPARAAVRVAVGPARFDTIRDSVAAEAVGRTLTPFKDPEFSARQAEKIRVLVATRTKELPPRDFVEMMRAAIKEDEWMLYAHGAIMGAAGGFLHLAIFGVQGG</sequence>
<dbReference type="PANTHER" id="PTHR35791">
    <property type="entry name" value="UPF0754 MEMBRANE PROTEIN YHEB"/>
    <property type="match status" value="1"/>
</dbReference>
<keyword evidence="1" id="KW-1133">Transmembrane helix</keyword>
<dbReference type="Proteomes" id="UP001500621">
    <property type="component" value="Unassembled WGS sequence"/>
</dbReference>
<protein>
    <recommendedName>
        <fullName evidence="4">DUF445 family protein</fullName>
    </recommendedName>
</protein>
<accession>A0ABP8VSC9</accession>
<feature type="transmembrane region" description="Helical" evidence="1">
    <location>
        <begin position="240"/>
        <end position="264"/>
    </location>
</feature>
<evidence type="ECO:0000313" key="2">
    <source>
        <dbReference type="EMBL" id="GAA4670632.1"/>
    </source>
</evidence>
<dbReference type="RefSeq" id="WP_345262378.1">
    <property type="nucleotide sequence ID" value="NZ_BAABIM010000001.1"/>
</dbReference>
<keyword evidence="1" id="KW-0812">Transmembrane</keyword>
<feature type="transmembrane region" description="Helical" evidence="1">
    <location>
        <begin position="413"/>
        <end position="436"/>
    </location>
</feature>
<proteinExistence type="predicted"/>
<feature type="transmembrane region" description="Helical" evidence="1">
    <location>
        <begin position="15"/>
        <end position="34"/>
    </location>
</feature>
<reference evidence="3" key="1">
    <citation type="journal article" date="2019" name="Int. J. Syst. Evol. Microbiol.">
        <title>The Global Catalogue of Microorganisms (GCM) 10K type strain sequencing project: providing services to taxonomists for standard genome sequencing and annotation.</title>
        <authorList>
            <consortium name="The Broad Institute Genomics Platform"/>
            <consortium name="The Broad Institute Genome Sequencing Center for Infectious Disease"/>
            <person name="Wu L."/>
            <person name="Ma J."/>
        </authorList>
    </citation>
    <scope>NUCLEOTIDE SEQUENCE [LARGE SCALE GENOMIC DNA]</scope>
    <source>
        <strain evidence="3">JCM 18127</strain>
    </source>
</reference>
<gene>
    <name evidence="2" type="ORF">GCM10023226_04030</name>
</gene>
<keyword evidence="1" id="KW-0472">Membrane</keyword>
<dbReference type="PANTHER" id="PTHR35791:SF1">
    <property type="entry name" value="UPF0754 MEMBRANE PROTEIN YHEB"/>
    <property type="match status" value="1"/>
</dbReference>
<comment type="caution">
    <text evidence="2">The sequence shown here is derived from an EMBL/GenBank/DDBJ whole genome shotgun (WGS) entry which is preliminary data.</text>
</comment>
<keyword evidence="3" id="KW-1185">Reference proteome</keyword>
<dbReference type="EMBL" id="BAABIM010000001">
    <property type="protein sequence ID" value="GAA4670632.1"/>
    <property type="molecule type" value="Genomic_DNA"/>
</dbReference>
<name>A0ABP8VSC9_9ACTN</name>
<evidence type="ECO:0000256" key="1">
    <source>
        <dbReference type="SAM" id="Phobius"/>
    </source>
</evidence>
<organism evidence="2 3">
    <name type="scientific">Nocardioides nanhaiensis</name>
    <dbReference type="NCBI Taxonomy" id="1476871"/>
    <lineage>
        <taxon>Bacteria</taxon>
        <taxon>Bacillati</taxon>
        <taxon>Actinomycetota</taxon>
        <taxon>Actinomycetes</taxon>
        <taxon>Propionibacteriales</taxon>
        <taxon>Nocardioidaceae</taxon>
        <taxon>Nocardioides</taxon>
    </lineage>
</organism>